<sequence length="261" mass="28749">MDRAASTLSESSVSLPYPHIPRNSPISFQAPYTIDLTPFPGRRYIVSARRSPHLAPHAGDRIYFCCDFVVHVERGRHTMDRRAAFGARRTGTNFGRIGRLGGAQGVRMGYGADSAHVARRTHFYCVFVIPPPQLPAQVPDPYYARSADAFLSCLRHADTPNASATAALAAFARILNILAFAFKTTVLPQLGMFWGLSGLKYAKVRLSHSPRRSTTSPPYPYPPCRSADAFLLRRHHPDAPNASATPRFPSPPRTLPHFLGA</sequence>
<keyword evidence="2" id="KW-1185">Reference proteome</keyword>
<evidence type="ECO:0000313" key="1">
    <source>
        <dbReference type="EMBL" id="KAF5311222.1"/>
    </source>
</evidence>
<dbReference type="AlphaFoldDB" id="A0A8H5AUG7"/>
<accession>A0A8H5AUG7</accession>
<proteinExistence type="predicted"/>
<comment type="caution">
    <text evidence="1">The sequence shown here is derived from an EMBL/GenBank/DDBJ whole genome shotgun (WGS) entry which is preliminary data.</text>
</comment>
<dbReference type="EMBL" id="JAACJK010000228">
    <property type="protein sequence ID" value="KAF5311222.1"/>
    <property type="molecule type" value="Genomic_DNA"/>
</dbReference>
<reference evidence="1 2" key="1">
    <citation type="journal article" date="2020" name="ISME J.">
        <title>Uncovering the hidden diversity of litter-decomposition mechanisms in mushroom-forming fungi.</title>
        <authorList>
            <person name="Floudas D."/>
            <person name="Bentzer J."/>
            <person name="Ahren D."/>
            <person name="Johansson T."/>
            <person name="Persson P."/>
            <person name="Tunlid A."/>
        </authorList>
    </citation>
    <scope>NUCLEOTIDE SEQUENCE [LARGE SCALE GENOMIC DNA]</scope>
    <source>
        <strain evidence="1 2">CBS 175.51</strain>
    </source>
</reference>
<organism evidence="1 2">
    <name type="scientific">Ephemerocybe angulata</name>
    <dbReference type="NCBI Taxonomy" id="980116"/>
    <lineage>
        <taxon>Eukaryota</taxon>
        <taxon>Fungi</taxon>
        <taxon>Dikarya</taxon>
        <taxon>Basidiomycota</taxon>
        <taxon>Agaricomycotina</taxon>
        <taxon>Agaricomycetes</taxon>
        <taxon>Agaricomycetidae</taxon>
        <taxon>Agaricales</taxon>
        <taxon>Agaricineae</taxon>
        <taxon>Psathyrellaceae</taxon>
        <taxon>Ephemerocybe</taxon>
    </lineage>
</organism>
<name>A0A8H5AUG7_9AGAR</name>
<protein>
    <submittedName>
        <fullName evidence="1">Uncharacterized protein</fullName>
    </submittedName>
</protein>
<dbReference type="OrthoDB" id="3120550at2759"/>
<gene>
    <name evidence="1" type="ORF">D9611_012988</name>
</gene>
<evidence type="ECO:0000313" key="2">
    <source>
        <dbReference type="Proteomes" id="UP000541558"/>
    </source>
</evidence>
<dbReference type="Proteomes" id="UP000541558">
    <property type="component" value="Unassembled WGS sequence"/>
</dbReference>